<dbReference type="OrthoDB" id="979459at2"/>
<feature type="transmembrane region" description="Helical" evidence="1">
    <location>
        <begin position="12"/>
        <end position="30"/>
    </location>
</feature>
<proteinExistence type="predicted"/>
<feature type="transmembrane region" description="Helical" evidence="1">
    <location>
        <begin position="244"/>
        <end position="266"/>
    </location>
</feature>
<reference evidence="4" key="1">
    <citation type="submission" date="2012-06" db="EMBL/GenBank/DDBJ databases">
        <title>The complete genome of Flexibacter litoralis DSM 6794.</title>
        <authorList>
            <person name="Lucas S."/>
            <person name="Copeland A."/>
            <person name="Lapidus A."/>
            <person name="Glavina del Rio T."/>
            <person name="Dalin E."/>
            <person name="Tice H."/>
            <person name="Bruce D."/>
            <person name="Goodwin L."/>
            <person name="Pitluck S."/>
            <person name="Peters L."/>
            <person name="Ovchinnikova G."/>
            <person name="Lu M."/>
            <person name="Kyrpides N."/>
            <person name="Mavromatis K."/>
            <person name="Ivanova N."/>
            <person name="Brettin T."/>
            <person name="Detter J.C."/>
            <person name="Han C."/>
            <person name="Larimer F."/>
            <person name="Land M."/>
            <person name="Hauser L."/>
            <person name="Markowitz V."/>
            <person name="Cheng J.-F."/>
            <person name="Hugenholtz P."/>
            <person name="Woyke T."/>
            <person name="Wu D."/>
            <person name="Spring S."/>
            <person name="Lang E."/>
            <person name="Kopitz M."/>
            <person name="Brambilla E."/>
            <person name="Klenk H.-P."/>
            <person name="Eisen J.A."/>
        </authorList>
    </citation>
    <scope>NUCLEOTIDE SEQUENCE [LARGE SCALE GENOMIC DNA]</scope>
    <source>
        <strain evidence="4">ATCC 23117 / DSM 6794 / NBRC 15988 / NCIMB 1366 / Sio-4</strain>
    </source>
</reference>
<feature type="domain" description="EamA" evidence="2">
    <location>
        <begin position="11"/>
        <end position="137"/>
    </location>
</feature>
<dbReference type="HOGENOM" id="CLU_033863_15_3_10"/>
<dbReference type="PANTHER" id="PTHR22911:SF79">
    <property type="entry name" value="MOBA-LIKE NTP TRANSFERASE DOMAIN-CONTAINING PROTEIN"/>
    <property type="match status" value="1"/>
</dbReference>
<gene>
    <name evidence="3" type="ordered locus">Fleli_3918</name>
</gene>
<dbReference type="GO" id="GO:0016020">
    <property type="term" value="C:membrane"/>
    <property type="evidence" value="ECO:0007669"/>
    <property type="project" value="InterPro"/>
</dbReference>
<feature type="transmembrane region" description="Helical" evidence="1">
    <location>
        <begin position="121"/>
        <end position="137"/>
    </location>
</feature>
<evidence type="ECO:0000313" key="3">
    <source>
        <dbReference type="EMBL" id="AFM06221.1"/>
    </source>
</evidence>
<keyword evidence="4" id="KW-1185">Reference proteome</keyword>
<feature type="transmembrane region" description="Helical" evidence="1">
    <location>
        <begin position="216"/>
        <end position="237"/>
    </location>
</feature>
<dbReference type="STRING" id="880071.Fleli_3918"/>
<dbReference type="PANTHER" id="PTHR22911">
    <property type="entry name" value="ACYL-MALONYL CONDENSING ENZYME-RELATED"/>
    <property type="match status" value="1"/>
</dbReference>
<name>I4AQI6_BERLS</name>
<evidence type="ECO:0000256" key="1">
    <source>
        <dbReference type="SAM" id="Phobius"/>
    </source>
</evidence>
<dbReference type="EMBL" id="CP003345">
    <property type="protein sequence ID" value="AFM06221.1"/>
    <property type="molecule type" value="Genomic_DNA"/>
</dbReference>
<dbReference type="RefSeq" id="WP_014799644.1">
    <property type="nucleotide sequence ID" value="NC_018018.1"/>
</dbReference>
<sequence length="298" mass="33377">MKSSNIRTYIMLHMIVLLSSFIPSIVRLIHVPAIELLFLRTLFAFIILLFLVGKRATPNFLTKKAIFQMLGSGVLVFFFWGLSFISVKISTASVSLVGMATTSLWISFLDPLLSKRKSHPFQILVGLNAILGIYIIFDSDFGYGWGLAVGIIGAIFGALLTIYNAKLAKQYDSYVVTFYQMTGALLSTTLFLPFYYFFYLAPEGKSLQFEASPTDYILILGLAFIFSIYIYSIFISIMKSIPPFTVALVNNLNPVYGTAAAILLFQENIMNTGFYIGTSLLLLSVFTYPILNKYIKNK</sequence>
<organism evidence="3 4">
    <name type="scientific">Bernardetia litoralis (strain ATCC 23117 / DSM 6794 / NBRC 15988 / NCIMB 1366 / Fx l1 / Sio-4)</name>
    <name type="common">Flexibacter litoralis</name>
    <dbReference type="NCBI Taxonomy" id="880071"/>
    <lineage>
        <taxon>Bacteria</taxon>
        <taxon>Pseudomonadati</taxon>
        <taxon>Bacteroidota</taxon>
        <taxon>Cytophagia</taxon>
        <taxon>Cytophagales</taxon>
        <taxon>Bernardetiaceae</taxon>
        <taxon>Bernardetia</taxon>
    </lineage>
</organism>
<evidence type="ECO:0000313" key="4">
    <source>
        <dbReference type="Proteomes" id="UP000006054"/>
    </source>
</evidence>
<feature type="transmembrane region" description="Helical" evidence="1">
    <location>
        <begin position="143"/>
        <end position="163"/>
    </location>
</feature>
<feature type="transmembrane region" description="Helical" evidence="1">
    <location>
        <begin position="65"/>
        <end position="85"/>
    </location>
</feature>
<keyword evidence="1" id="KW-0472">Membrane</keyword>
<feature type="transmembrane region" description="Helical" evidence="1">
    <location>
        <begin position="36"/>
        <end position="53"/>
    </location>
</feature>
<feature type="transmembrane region" description="Helical" evidence="1">
    <location>
        <begin position="175"/>
        <end position="196"/>
    </location>
</feature>
<keyword evidence="1" id="KW-0812">Transmembrane</keyword>
<dbReference type="InterPro" id="IPR000620">
    <property type="entry name" value="EamA_dom"/>
</dbReference>
<feature type="transmembrane region" description="Helical" evidence="1">
    <location>
        <begin position="272"/>
        <end position="291"/>
    </location>
</feature>
<feature type="domain" description="EamA" evidence="2">
    <location>
        <begin position="145"/>
        <end position="286"/>
    </location>
</feature>
<evidence type="ECO:0000259" key="2">
    <source>
        <dbReference type="Pfam" id="PF00892"/>
    </source>
</evidence>
<dbReference type="KEGG" id="fli:Fleli_3918"/>
<accession>I4AQI6</accession>
<dbReference type="AlphaFoldDB" id="I4AQI6"/>
<dbReference type="Proteomes" id="UP000006054">
    <property type="component" value="Chromosome"/>
</dbReference>
<dbReference type="eggNOG" id="COG0697">
    <property type="taxonomic scope" value="Bacteria"/>
</dbReference>
<dbReference type="Pfam" id="PF00892">
    <property type="entry name" value="EamA"/>
    <property type="match status" value="2"/>
</dbReference>
<keyword evidence="1" id="KW-1133">Transmembrane helix</keyword>
<feature type="transmembrane region" description="Helical" evidence="1">
    <location>
        <begin position="91"/>
        <end position="109"/>
    </location>
</feature>
<protein>
    <submittedName>
        <fullName evidence="3">EamA-like transporter family</fullName>
    </submittedName>
</protein>